<dbReference type="GO" id="GO:0050684">
    <property type="term" value="P:regulation of mRNA processing"/>
    <property type="evidence" value="ECO:0007669"/>
    <property type="project" value="TreeGrafter"/>
</dbReference>
<evidence type="ECO:0000313" key="11">
    <source>
        <dbReference type="EMBL" id="KAG1782671.1"/>
    </source>
</evidence>
<dbReference type="PANTHER" id="PTHR47634">
    <property type="entry name" value="PROTEIN KINASE DOMAIN-CONTAINING PROTEIN-RELATED"/>
    <property type="match status" value="1"/>
</dbReference>
<feature type="domain" description="Protein kinase" evidence="10">
    <location>
        <begin position="84"/>
        <end position="425"/>
    </location>
</feature>
<keyword evidence="2" id="KW-0723">Serine/threonine-protein kinase</keyword>
<dbReference type="Gene3D" id="1.10.510.10">
    <property type="entry name" value="Transferase(Phosphotransferase) domain 1"/>
    <property type="match status" value="1"/>
</dbReference>
<dbReference type="GO" id="GO:0005524">
    <property type="term" value="F:ATP binding"/>
    <property type="evidence" value="ECO:0007669"/>
    <property type="project" value="UniProtKB-KW"/>
</dbReference>
<evidence type="ECO:0000256" key="9">
    <source>
        <dbReference type="SAM" id="MobiDB-lite"/>
    </source>
</evidence>
<sequence>MSTRILSSSLNTFHTKEQNTNDEGPSNPITVSKYTGTGRHDGKEQRRSSTHEAASDGEEPLSLLAKEGYGYYPCAVVDHRLNRYEIVRKLGWAGSSSVWLCIDTAAPHKTYVAIKMLTAFATACEVFGGLTEYTVFKHIELVAPHHPGFPHCLTMHDSFMAHTSAGRHLCFVTDVLGPNMRTLRSAQPNYRFSVSIAKRIIKQILLAINYLHVECQYIHTDIRSDNVSAVLADPVSTIDKHLEISPSQIAKSQPLTDPNLDLRFLNVRLIDYGTGKTVWPSSYARVYFDIASPVHDNEHDLCQAPIVRAPEVTLGICGQLLLTFGQLDVSPYSADVHLQNMVNCLGSFPPQFLEACSKRTEYFDEHGSLLRATNLKPRSLEDTLHGFSFLNADDIPSLAVFMHRCLALDPASRPSALELLDDKWLEDV</sequence>
<organism evidence="11 12">
    <name type="scientific">Suillus placidus</name>
    <dbReference type="NCBI Taxonomy" id="48579"/>
    <lineage>
        <taxon>Eukaryota</taxon>
        <taxon>Fungi</taxon>
        <taxon>Dikarya</taxon>
        <taxon>Basidiomycota</taxon>
        <taxon>Agaricomycotina</taxon>
        <taxon>Agaricomycetes</taxon>
        <taxon>Agaricomycetidae</taxon>
        <taxon>Boletales</taxon>
        <taxon>Suillineae</taxon>
        <taxon>Suillaceae</taxon>
        <taxon>Suillus</taxon>
    </lineage>
</organism>
<dbReference type="SMART" id="SM00220">
    <property type="entry name" value="S_TKc"/>
    <property type="match status" value="1"/>
</dbReference>
<dbReference type="PROSITE" id="PS50011">
    <property type="entry name" value="PROTEIN_KINASE_DOM"/>
    <property type="match status" value="1"/>
</dbReference>
<gene>
    <name evidence="11" type="ORF">EV702DRAFT_1275188</name>
</gene>
<evidence type="ECO:0000256" key="4">
    <source>
        <dbReference type="ARBA" id="ARBA00022741"/>
    </source>
</evidence>
<dbReference type="InterPro" id="IPR051334">
    <property type="entry name" value="SRPK"/>
</dbReference>
<evidence type="ECO:0000256" key="5">
    <source>
        <dbReference type="ARBA" id="ARBA00022777"/>
    </source>
</evidence>
<evidence type="ECO:0000256" key="8">
    <source>
        <dbReference type="ARBA" id="ARBA00048679"/>
    </source>
</evidence>
<comment type="catalytic activity">
    <reaction evidence="7">
        <text>L-threonyl-[protein] + ATP = O-phospho-L-threonyl-[protein] + ADP + H(+)</text>
        <dbReference type="Rhea" id="RHEA:46608"/>
        <dbReference type="Rhea" id="RHEA-COMP:11060"/>
        <dbReference type="Rhea" id="RHEA-COMP:11605"/>
        <dbReference type="ChEBI" id="CHEBI:15378"/>
        <dbReference type="ChEBI" id="CHEBI:30013"/>
        <dbReference type="ChEBI" id="CHEBI:30616"/>
        <dbReference type="ChEBI" id="CHEBI:61977"/>
        <dbReference type="ChEBI" id="CHEBI:456216"/>
        <dbReference type="EC" id="2.7.11.1"/>
    </reaction>
</comment>
<keyword evidence="3" id="KW-0808">Transferase</keyword>
<evidence type="ECO:0000256" key="3">
    <source>
        <dbReference type="ARBA" id="ARBA00022679"/>
    </source>
</evidence>
<name>A0A9P7D8Q3_9AGAM</name>
<evidence type="ECO:0000259" key="10">
    <source>
        <dbReference type="PROSITE" id="PS50011"/>
    </source>
</evidence>
<dbReference type="AlphaFoldDB" id="A0A9P7D8Q3"/>
<evidence type="ECO:0000313" key="12">
    <source>
        <dbReference type="Proteomes" id="UP000714275"/>
    </source>
</evidence>
<dbReference type="SUPFAM" id="SSF56112">
    <property type="entry name" value="Protein kinase-like (PK-like)"/>
    <property type="match status" value="1"/>
</dbReference>
<dbReference type="InterPro" id="IPR000719">
    <property type="entry name" value="Prot_kinase_dom"/>
</dbReference>
<dbReference type="InterPro" id="IPR011009">
    <property type="entry name" value="Kinase-like_dom_sf"/>
</dbReference>
<evidence type="ECO:0000256" key="1">
    <source>
        <dbReference type="ARBA" id="ARBA00012513"/>
    </source>
</evidence>
<reference evidence="11" key="1">
    <citation type="journal article" date="2020" name="New Phytol.">
        <title>Comparative genomics reveals dynamic genome evolution in host specialist ectomycorrhizal fungi.</title>
        <authorList>
            <person name="Lofgren L.A."/>
            <person name="Nguyen N.H."/>
            <person name="Vilgalys R."/>
            <person name="Ruytinx J."/>
            <person name="Liao H.L."/>
            <person name="Branco S."/>
            <person name="Kuo A."/>
            <person name="LaButti K."/>
            <person name="Lipzen A."/>
            <person name="Andreopoulos W."/>
            <person name="Pangilinan J."/>
            <person name="Riley R."/>
            <person name="Hundley H."/>
            <person name="Na H."/>
            <person name="Barry K."/>
            <person name="Grigoriev I.V."/>
            <person name="Stajich J.E."/>
            <person name="Kennedy P.G."/>
        </authorList>
    </citation>
    <scope>NUCLEOTIDE SEQUENCE</scope>
    <source>
        <strain evidence="11">DOB743</strain>
    </source>
</reference>
<evidence type="ECO:0000256" key="2">
    <source>
        <dbReference type="ARBA" id="ARBA00022527"/>
    </source>
</evidence>
<dbReference type="OrthoDB" id="5979581at2759"/>
<comment type="caution">
    <text evidence="11">The sequence shown here is derived from an EMBL/GenBank/DDBJ whole genome shotgun (WGS) entry which is preliminary data.</text>
</comment>
<feature type="compositionally biased region" description="Polar residues" evidence="9">
    <location>
        <begin position="21"/>
        <end position="35"/>
    </location>
</feature>
<proteinExistence type="predicted"/>
<dbReference type="GO" id="GO:0004674">
    <property type="term" value="F:protein serine/threonine kinase activity"/>
    <property type="evidence" value="ECO:0007669"/>
    <property type="project" value="UniProtKB-KW"/>
</dbReference>
<evidence type="ECO:0000256" key="6">
    <source>
        <dbReference type="ARBA" id="ARBA00022840"/>
    </source>
</evidence>
<dbReference type="EC" id="2.7.11.1" evidence="1"/>
<dbReference type="Gene3D" id="3.30.200.20">
    <property type="entry name" value="Phosphorylase Kinase, domain 1"/>
    <property type="match status" value="1"/>
</dbReference>
<dbReference type="EMBL" id="JABBWD010000003">
    <property type="protein sequence ID" value="KAG1782671.1"/>
    <property type="molecule type" value="Genomic_DNA"/>
</dbReference>
<keyword evidence="6" id="KW-0067">ATP-binding</keyword>
<dbReference type="Pfam" id="PF00069">
    <property type="entry name" value="Pkinase"/>
    <property type="match status" value="1"/>
</dbReference>
<protein>
    <recommendedName>
        <fullName evidence="1">non-specific serine/threonine protein kinase</fullName>
        <ecNumber evidence="1">2.7.11.1</ecNumber>
    </recommendedName>
</protein>
<feature type="compositionally biased region" description="Polar residues" evidence="9">
    <location>
        <begin position="1"/>
        <end position="13"/>
    </location>
</feature>
<comment type="catalytic activity">
    <reaction evidence="8">
        <text>L-seryl-[protein] + ATP = O-phospho-L-seryl-[protein] + ADP + H(+)</text>
        <dbReference type="Rhea" id="RHEA:17989"/>
        <dbReference type="Rhea" id="RHEA-COMP:9863"/>
        <dbReference type="Rhea" id="RHEA-COMP:11604"/>
        <dbReference type="ChEBI" id="CHEBI:15378"/>
        <dbReference type="ChEBI" id="CHEBI:29999"/>
        <dbReference type="ChEBI" id="CHEBI:30616"/>
        <dbReference type="ChEBI" id="CHEBI:83421"/>
        <dbReference type="ChEBI" id="CHEBI:456216"/>
        <dbReference type="EC" id="2.7.11.1"/>
    </reaction>
</comment>
<dbReference type="GO" id="GO:0000245">
    <property type="term" value="P:spliceosomal complex assembly"/>
    <property type="evidence" value="ECO:0007669"/>
    <property type="project" value="TreeGrafter"/>
</dbReference>
<feature type="region of interest" description="Disordered" evidence="9">
    <location>
        <begin position="1"/>
        <end position="59"/>
    </location>
</feature>
<feature type="compositionally biased region" description="Basic and acidic residues" evidence="9">
    <location>
        <begin position="38"/>
        <end position="54"/>
    </location>
</feature>
<keyword evidence="4" id="KW-0547">Nucleotide-binding</keyword>
<dbReference type="PANTHER" id="PTHR47634:SF9">
    <property type="entry name" value="PROTEIN KINASE DOMAIN-CONTAINING PROTEIN-RELATED"/>
    <property type="match status" value="1"/>
</dbReference>
<evidence type="ECO:0000256" key="7">
    <source>
        <dbReference type="ARBA" id="ARBA00047899"/>
    </source>
</evidence>
<accession>A0A9P7D8Q3</accession>
<dbReference type="Proteomes" id="UP000714275">
    <property type="component" value="Unassembled WGS sequence"/>
</dbReference>
<keyword evidence="5 11" id="KW-0418">Kinase</keyword>
<keyword evidence="12" id="KW-1185">Reference proteome</keyword>